<dbReference type="Proteomes" id="UP000054399">
    <property type="component" value="Unassembled WGS sequence"/>
</dbReference>
<evidence type="ECO:0000256" key="1">
    <source>
        <dbReference type="SAM" id="MobiDB-lite"/>
    </source>
</evidence>
<sequence length="819" mass="91704">MSSNPPILSIPHQLSSPASHIAHYLSSIRPHAAGHARAGINDFQRVLEAGSSKTSSSKSSEGREPIIFGKQQDDDDRGSDWVATRQEIIQRTGDARKAIKKAQVVIHTDGSPLKAIQTNTFKMPLAAVKKINDSHSKPEEKLRQPTKDNVNGAYAAEMDSAQRRLERKLRRRERAAIGKPKLPTPLRPTSKSKRKIKAPSIDGSKEESEGSHVSDRRKKKGKKYRALPEIVKSYQAKNVQAPGGRITARPVQRQGFLGHGKASLPIRLPSEKARMAPPQPFSEDRFLGSHGVSLDPMMGEDQEIWNQWRIRAPQPGPLPRSHPRGKQPQQQSEASWQLGSSQFQHSSIPASSFTSIMPSNHRHEAASASQFSNSRLPPPGHTNSPSWHTETTERPSYENQQPSSLDKKIIDIQSKDKVTSGQAIISIQSHPKLNPTSNVESEPAEFVGSVSNTWPIIKGPNDLACTAGAPWKENRPSFGRPIHAEDLSFGKTPIHSGDNGQAIGYFQRSQNNSLPASWSNRVAPDIERSHNPPQFQSSFTSISESMGEFMEVGRAPTENEFQSYSDTLKQHIELMKGQQNYQVQRPCDTTFHADGPSVLAMPQIPVLLPFQMPRYNQFHSSRQKDYPYQDDGDLDQGSLRPHLFSQQKINSEQIHAPFGAYQRRNQQILLSKCDNAYHSNQANITPLHELQPQAMSFYDPSEPMYQETMADDPRLFLAPFDGAFDSIEPQQHLRCLGSSTNIRSNRPLLVPPTVNDAVDLYGDPLNPVNDQHLSFDQFDQSHFVEQGMWQERPGGRVEEQVGMTEEDWHGLWGQRAYHR</sequence>
<feature type="compositionally biased region" description="Basic residues" evidence="1">
    <location>
        <begin position="215"/>
        <end position="225"/>
    </location>
</feature>
<keyword evidence="3" id="KW-1185">Reference proteome</keyword>
<dbReference type="GeneID" id="91992498"/>
<feature type="compositionally biased region" description="Polar residues" evidence="1">
    <location>
        <begin position="367"/>
        <end position="389"/>
    </location>
</feature>
<proteinExistence type="predicted"/>
<gene>
    <name evidence="2" type="ORF">I308_105643</name>
</gene>
<comment type="caution">
    <text evidence="2">The sequence shown here is derived from an EMBL/GenBank/DDBJ whole genome shotgun (WGS) entry which is preliminary data.</text>
</comment>
<accession>A0ABR3BLL1</accession>
<feature type="region of interest" description="Disordered" evidence="1">
    <location>
        <begin position="133"/>
        <end position="225"/>
    </location>
</feature>
<protein>
    <submittedName>
        <fullName evidence="2">Uncharacterized protein</fullName>
    </submittedName>
</protein>
<evidence type="ECO:0000313" key="2">
    <source>
        <dbReference type="EMBL" id="KAL0243674.1"/>
    </source>
</evidence>
<dbReference type="EMBL" id="ATAM02000010">
    <property type="protein sequence ID" value="KAL0243674.1"/>
    <property type="molecule type" value="Genomic_DNA"/>
</dbReference>
<feature type="region of interest" description="Disordered" evidence="1">
    <location>
        <begin position="51"/>
        <end position="79"/>
    </location>
</feature>
<name>A0ABR3BLL1_9TREE</name>
<evidence type="ECO:0000313" key="3">
    <source>
        <dbReference type="Proteomes" id="UP000054399"/>
    </source>
</evidence>
<reference evidence="2" key="1">
    <citation type="submission" date="2015-01" db="EMBL/GenBank/DDBJ databases">
        <authorList>
            <consortium name="The Broad Institute Genomics Platform"/>
            <person name="Cuomo C."/>
            <person name="Litvintseva A."/>
            <person name="Chen Y."/>
            <person name="Heitman J."/>
            <person name="Sun S."/>
            <person name="Springer D."/>
            <person name="Dromer F."/>
            <person name="Young S."/>
            <person name="Zeng Q."/>
            <person name="Gargeya S."/>
            <person name="Abouelleil A."/>
            <person name="Alvarado L."/>
            <person name="Chapman S.B."/>
            <person name="Gainer-Dewar J."/>
            <person name="Goldberg J."/>
            <person name="Griggs A."/>
            <person name="Gujja S."/>
            <person name="Hansen M."/>
            <person name="Howarth C."/>
            <person name="Imamovic A."/>
            <person name="Larimer J."/>
            <person name="Murphy C."/>
            <person name="Naylor J."/>
            <person name="Pearson M."/>
            <person name="Priest M."/>
            <person name="Roberts A."/>
            <person name="Saif S."/>
            <person name="Shea T."/>
            <person name="Sykes S."/>
            <person name="Wortman J."/>
            <person name="Nusbaum C."/>
            <person name="Birren B."/>
        </authorList>
    </citation>
    <scope>NUCLEOTIDE SEQUENCE</scope>
    <source>
        <strain evidence="2">IND107</strain>
    </source>
</reference>
<feature type="region of interest" description="Disordered" evidence="1">
    <location>
        <begin position="312"/>
        <end position="406"/>
    </location>
</feature>
<dbReference type="RefSeq" id="XP_066612041.1">
    <property type="nucleotide sequence ID" value="XM_066760095.1"/>
</dbReference>
<feature type="compositionally biased region" description="Polar residues" evidence="1">
    <location>
        <begin position="327"/>
        <end position="358"/>
    </location>
</feature>
<feature type="compositionally biased region" description="Basic and acidic residues" evidence="1">
    <location>
        <begin position="203"/>
        <end position="214"/>
    </location>
</feature>
<organism evidence="2 3">
    <name type="scientific">Cryptococcus tetragattii IND107</name>
    <dbReference type="NCBI Taxonomy" id="1296105"/>
    <lineage>
        <taxon>Eukaryota</taxon>
        <taxon>Fungi</taxon>
        <taxon>Dikarya</taxon>
        <taxon>Basidiomycota</taxon>
        <taxon>Agaricomycotina</taxon>
        <taxon>Tremellomycetes</taxon>
        <taxon>Tremellales</taxon>
        <taxon>Cryptococcaceae</taxon>
        <taxon>Cryptococcus</taxon>
        <taxon>Cryptococcus gattii species complex</taxon>
    </lineage>
</organism>
<reference evidence="2" key="2">
    <citation type="submission" date="2024-01" db="EMBL/GenBank/DDBJ databases">
        <title>Comparative genomics of Cryptococcus and Kwoniella reveals pathogenesis evolution and contrasting modes of karyotype evolution via chromosome fusion or intercentromeric recombination.</title>
        <authorList>
            <person name="Coelho M.A."/>
            <person name="David-Palma M."/>
            <person name="Shea T."/>
            <person name="Bowers K."/>
            <person name="Mcginley-Smith S."/>
            <person name="Mohammad A.W."/>
            <person name="Gnirke A."/>
            <person name="Yurkov A.M."/>
            <person name="Nowrousian M."/>
            <person name="Sun S."/>
            <person name="Cuomo C.A."/>
            <person name="Heitman J."/>
        </authorList>
    </citation>
    <scope>NUCLEOTIDE SEQUENCE</scope>
    <source>
        <strain evidence="2">IND107</strain>
    </source>
</reference>
<feature type="compositionally biased region" description="Basic and acidic residues" evidence="1">
    <location>
        <begin position="133"/>
        <end position="146"/>
    </location>
</feature>